<organism evidence="15 16">
    <name type="scientific">Folsomia candida</name>
    <name type="common">Springtail</name>
    <dbReference type="NCBI Taxonomy" id="158441"/>
    <lineage>
        <taxon>Eukaryota</taxon>
        <taxon>Metazoa</taxon>
        <taxon>Ecdysozoa</taxon>
        <taxon>Arthropoda</taxon>
        <taxon>Hexapoda</taxon>
        <taxon>Collembola</taxon>
        <taxon>Entomobryomorpha</taxon>
        <taxon>Isotomoidea</taxon>
        <taxon>Isotomidae</taxon>
        <taxon>Proisotominae</taxon>
        <taxon>Folsomia</taxon>
    </lineage>
</organism>
<comment type="subunit">
    <text evidence="3">Associated with the spliceosome.</text>
</comment>
<evidence type="ECO:0000256" key="2">
    <source>
        <dbReference type="ARBA" id="ARBA00008644"/>
    </source>
</evidence>
<keyword evidence="16" id="KW-1185">Reference proteome</keyword>
<dbReference type="InterPro" id="IPR003107">
    <property type="entry name" value="HAT"/>
</dbReference>
<comment type="similarity">
    <text evidence="2">Belongs to the crooked-neck family.</text>
</comment>
<dbReference type="FunFam" id="1.25.40.10:FF:000038">
    <property type="entry name" value="Putative pre-mRNA-splicing factor SYF1"/>
    <property type="match status" value="1"/>
</dbReference>
<dbReference type="FunFam" id="1.25.40.10:FF:000137">
    <property type="entry name" value="Pre-mRNA-splicing factor syf1"/>
    <property type="match status" value="1"/>
</dbReference>
<evidence type="ECO:0000259" key="13">
    <source>
        <dbReference type="Pfam" id="PF23231"/>
    </source>
</evidence>
<name>A0A226EJZ5_FOLCA</name>
<feature type="compositionally biased region" description="Acidic residues" evidence="11">
    <location>
        <begin position="814"/>
        <end position="836"/>
    </location>
</feature>
<comment type="subcellular location">
    <subcellularLocation>
        <location evidence="1">Nucleus</location>
    </subcellularLocation>
</comment>
<dbReference type="OMA" id="IWYNYLR"/>
<keyword evidence="5" id="KW-0747">Spliceosome</keyword>
<feature type="domain" description="Pre-mRNA-splicing factor Syf1-like N-terminal HAT-repeats" evidence="14">
    <location>
        <begin position="21"/>
        <end position="185"/>
    </location>
</feature>
<dbReference type="SUPFAM" id="SSF48452">
    <property type="entry name" value="TPR-like"/>
    <property type="match status" value="5"/>
</dbReference>
<evidence type="ECO:0000256" key="4">
    <source>
        <dbReference type="ARBA" id="ARBA00022664"/>
    </source>
</evidence>
<proteinExistence type="inferred from homology"/>
<dbReference type="GO" id="GO:0071014">
    <property type="term" value="C:post-mRNA release spliceosomal complex"/>
    <property type="evidence" value="ECO:0007669"/>
    <property type="project" value="TreeGrafter"/>
</dbReference>
<feature type="region of interest" description="Disordered" evidence="11">
    <location>
        <begin position="801"/>
        <end position="866"/>
    </location>
</feature>
<evidence type="ECO:0000256" key="10">
    <source>
        <dbReference type="ARBA" id="ARBA00067212"/>
    </source>
</evidence>
<evidence type="ECO:0000256" key="11">
    <source>
        <dbReference type="SAM" id="MobiDB-lite"/>
    </source>
</evidence>
<keyword evidence="7" id="KW-0508">mRNA splicing</keyword>
<dbReference type="Pfam" id="PF23233">
    <property type="entry name" value="HAT_Syf1_CNRKL1_N"/>
    <property type="match status" value="1"/>
</dbReference>
<sequence>MEVSSVEKSESDVFVEALSDEDLAHEEEILRNPFSVKHWIRYITHLKTDKKNRKDPRRLYLVYERSLKELPGSYKLWHAYLVFRKSHTLRKGPRDPSLQELYVTFERSLVFMNKMPRIWIEYCDFAVKTGRVTQTRKIFDRALRSLPITQHHRIWPSYVNFVTKQHTIPETAIRIYKRYLKLCPEHGEDFIEYLLSVGHLDEAAVRLANLVNDENFNSRKGKSNYMLWAELCDLISKNPKEIKSLDVDAIIRSALRRYTDQIGSLWTSLADYYVRSGLFERARDIYEEGIRSVTTVRDFSQIFDAYAQFEEVSLTKLMESDGFDDIVIEMRLARLENLMERRPILVNSVLLRQNPHNCNEWLKRVDLLKEKPKEVIAAFTEGVQTVDPKQAVGKLNALWTSFAKFYEEADQLEDARVIFEKGTQVNYLKVDDLAHVWCEWAEMELRHKNHNEALRLMYTATTPPTGVKVSYADETATVQARLYKSLKLWSFYADLEESFGTFKTCKAVYDRIIDLKIATPQIIMNYALFLEENQYFEESFKSYEKGISLFKWPHVYDLWNTYLSKFLDRYGGEKIERARDLFEQCIDTVPPKYAKNFYLLYAKLEEKHGSARRAMNIYEKSTKAVDKKDQYQMFNIYIQKAASLYGVTKTRPIFETAMETLSDSDARQMGIRFAELETKLGEIDRARAIFAHTSQICDPRVSSDFWAAWKDFEVRHGNEDTIREMLRVKRSIQAMYNTQFTAHLIAQQTQLSAAAGVQSQASGESTTTSAMKEMEAAMEVEKPLKRPDQVSFVRGDTLVQTHNAEKTVANPDEINLDEDEEDDDVADKGEENEDMEVEKAHIPSAVFGSLKPVDRDADDENADADD</sequence>
<evidence type="ECO:0000256" key="1">
    <source>
        <dbReference type="ARBA" id="ARBA00004123"/>
    </source>
</evidence>
<feature type="compositionally biased region" description="Acidic residues" evidence="11">
    <location>
        <begin position="856"/>
        <end position="866"/>
    </location>
</feature>
<dbReference type="InterPro" id="IPR056350">
    <property type="entry name" value="HAT_Syf1_central"/>
</dbReference>
<dbReference type="GO" id="GO:0000349">
    <property type="term" value="P:generation of catalytic spliceosome for first transesterification step"/>
    <property type="evidence" value="ECO:0007669"/>
    <property type="project" value="TreeGrafter"/>
</dbReference>
<dbReference type="STRING" id="158441.A0A226EJZ5"/>
<evidence type="ECO:0000259" key="12">
    <source>
        <dbReference type="Pfam" id="PF23220"/>
    </source>
</evidence>
<dbReference type="FunFam" id="1.25.40.10:FF:000023">
    <property type="entry name" value="Pre-mRNA-splicing factor SYF1"/>
    <property type="match status" value="1"/>
</dbReference>
<evidence type="ECO:0000256" key="5">
    <source>
        <dbReference type="ARBA" id="ARBA00022728"/>
    </source>
</evidence>
<accession>A0A226EJZ5</accession>
<dbReference type="PANTHER" id="PTHR11246:SF5">
    <property type="entry name" value="PRE-MRNA-SPLICING FACTOR SYF1"/>
    <property type="match status" value="1"/>
</dbReference>
<dbReference type="Gene3D" id="1.25.40.10">
    <property type="entry name" value="Tetratricopeptide repeat domain"/>
    <property type="match status" value="5"/>
</dbReference>
<dbReference type="GO" id="GO:0000974">
    <property type="term" value="C:Prp19 complex"/>
    <property type="evidence" value="ECO:0007669"/>
    <property type="project" value="TreeGrafter"/>
</dbReference>
<comment type="caution">
    <text evidence="15">The sequence shown here is derived from an EMBL/GenBank/DDBJ whole genome shotgun (WGS) entry which is preliminary data.</text>
</comment>
<reference evidence="15 16" key="1">
    <citation type="submission" date="2015-12" db="EMBL/GenBank/DDBJ databases">
        <title>The genome of Folsomia candida.</title>
        <authorList>
            <person name="Faddeeva A."/>
            <person name="Derks M.F."/>
            <person name="Anvar Y."/>
            <person name="Smit S."/>
            <person name="Van Straalen N."/>
            <person name="Roelofs D."/>
        </authorList>
    </citation>
    <scope>NUCLEOTIDE SEQUENCE [LARGE SCALE GENOMIC DNA]</scope>
    <source>
        <strain evidence="15 16">VU population</strain>
        <tissue evidence="15">Whole body</tissue>
    </source>
</reference>
<evidence type="ECO:0000256" key="7">
    <source>
        <dbReference type="ARBA" id="ARBA00023187"/>
    </source>
</evidence>
<dbReference type="Pfam" id="PF23231">
    <property type="entry name" value="HAT_Syf1_CNRKL1_C"/>
    <property type="match status" value="1"/>
</dbReference>
<evidence type="ECO:0000256" key="3">
    <source>
        <dbReference type="ARBA" id="ARBA00011524"/>
    </source>
</evidence>
<dbReference type="InterPro" id="IPR055430">
    <property type="entry name" value="HAT_Syf1_CNRKL1_C"/>
</dbReference>
<dbReference type="AlphaFoldDB" id="A0A226EJZ5"/>
<gene>
    <name evidence="15" type="ORF">Fcan01_07552</name>
</gene>
<dbReference type="PANTHER" id="PTHR11246">
    <property type="entry name" value="PRE-MRNA SPLICING FACTOR"/>
    <property type="match status" value="1"/>
</dbReference>
<dbReference type="EMBL" id="LNIX01000003">
    <property type="protein sequence ID" value="OXA57518.1"/>
    <property type="molecule type" value="Genomic_DNA"/>
</dbReference>
<dbReference type="Proteomes" id="UP000198287">
    <property type="component" value="Unassembled WGS sequence"/>
</dbReference>
<dbReference type="SMART" id="SM00386">
    <property type="entry name" value="HAT"/>
    <property type="match status" value="10"/>
</dbReference>
<keyword evidence="6" id="KW-0677">Repeat</keyword>
<evidence type="ECO:0000256" key="8">
    <source>
        <dbReference type="ARBA" id="ARBA00023242"/>
    </source>
</evidence>
<evidence type="ECO:0000256" key="6">
    <source>
        <dbReference type="ARBA" id="ARBA00022737"/>
    </source>
</evidence>
<evidence type="ECO:0000313" key="15">
    <source>
        <dbReference type="EMBL" id="OXA57518.1"/>
    </source>
</evidence>
<keyword evidence="8" id="KW-0539">Nucleus</keyword>
<dbReference type="Pfam" id="PF23220">
    <property type="entry name" value="HAT_Syf1_M"/>
    <property type="match status" value="1"/>
</dbReference>
<evidence type="ECO:0000259" key="14">
    <source>
        <dbReference type="Pfam" id="PF23233"/>
    </source>
</evidence>
<keyword evidence="4" id="KW-0507">mRNA processing</keyword>
<dbReference type="OrthoDB" id="10067343at2759"/>
<evidence type="ECO:0000313" key="16">
    <source>
        <dbReference type="Proteomes" id="UP000198287"/>
    </source>
</evidence>
<evidence type="ECO:0000256" key="9">
    <source>
        <dbReference type="ARBA" id="ARBA00039472"/>
    </source>
</evidence>
<dbReference type="GO" id="GO:0071007">
    <property type="term" value="C:U2-type catalytic step 2 spliceosome"/>
    <property type="evidence" value="ECO:0007669"/>
    <property type="project" value="TreeGrafter"/>
</dbReference>
<dbReference type="InterPro" id="IPR011990">
    <property type="entry name" value="TPR-like_helical_dom_sf"/>
</dbReference>
<protein>
    <recommendedName>
        <fullName evidence="9">Pre-mRNA-splicing factor SYF1</fullName>
    </recommendedName>
    <alternativeName>
        <fullName evidence="10">Pre-mRNA-splicing factor syf1</fullName>
    </alternativeName>
</protein>
<feature type="domain" description="Pre-mRNA-splicing factor SYF1 central HAT repeats" evidence="12">
    <location>
        <begin position="188"/>
        <end position="386"/>
    </location>
</feature>
<feature type="domain" description="Pre-mRNA-splicing factor Syf1/CRNKL1-like C-terminal HAT-repeats" evidence="13">
    <location>
        <begin position="388"/>
        <end position="776"/>
    </location>
</feature>
<dbReference type="InterPro" id="IPR045075">
    <property type="entry name" value="Syf1-like"/>
</dbReference>
<dbReference type="InterPro" id="IPR055433">
    <property type="entry name" value="HAT_Syf1-like_N"/>
</dbReference>